<evidence type="ECO:0000313" key="4">
    <source>
        <dbReference type="Proteomes" id="UP000092154"/>
    </source>
</evidence>
<dbReference type="InterPro" id="IPR012677">
    <property type="entry name" value="Nucleotide-bd_a/b_plait_sf"/>
</dbReference>
<gene>
    <name evidence="3" type="ORF">K503DRAFT_781786</name>
</gene>
<dbReference type="InParanoid" id="A0A1B7N4Z9"/>
<dbReference type="STRING" id="1314800.A0A1B7N4Z9"/>
<organism evidence="3 4">
    <name type="scientific">Rhizopogon vinicolor AM-OR11-026</name>
    <dbReference type="NCBI Taxonomy" id="1314800"/>
    <lineage>
        <taxon>Eukaryota</taxon>
        <taxon>Fungi</taxon>
        <taxon>Dikarya</taxon>
        <taxon>Basidiomycota</taxon>
        <taxon>Agaricomycotina</taxon>
        <taxon>Agaricomycetes</taxon>
        <taxon>Agaricomycetidae</taxon>
        <taxon>Boletales</taxon>
        <taxon>Suillineae</taxon>
        <taxon>Rhizopogonaceae</taxon>
        <taxon>Rhizopogon</taxon>
    </lineage>
</organism>
<dbReference type="AlphaFoldDB" id="A0A1B7N4Z9"/>
<evidence type="ECO:0000259" key="2">
    <source>
        <dbReference type="PROSITE" id="PS50102"/>
    </source>
</evidence>
<dbReference type="EMBL" id="KV448230">
    <property type="protein sequence ID" value="OAX39920.1"/>
    <property type="molecule type" value="Genomic_DNA"/>
</dbReference>
<protein>
    <recommendedName>
        <fullName evidence="2">RRM domain-containing protein</fullName>
    </recommendedName>
</protein>
<accession>A0A1B7N4Z9</accession>
<proteinExistence type="predicted"/>
<dbReference type="PROSITE" id="PS50102">
    <property type="entry name" value="RRM"/>
    <property type="match status" value="1"/>
</dbReference>
<dbReference type="Proteomes" id="UP000092154">
    <property type="component" value="Unassembled WGS sequence"/>
</dbReference>
<evidence type="ECO:0000256" key="1">
    <source>
        <dbReference type="PROSITE-ProRule" id="PRU00176"/>
    </source>
</evidence>
<dbReference type="GO" id="GO:0003723">
    <property type="term" value="F:RNA binding"/>
    <property type="evidence" value="ECO:0007669"/>
    <property type="project" value="UniProtKB-UniRule"/>
</dbReference>
<dbReference type="InterPro" id="IPR035979">
    <property type="entry name" value="RBD_domain_sf"/>
</dbReference>
<feature type="domain" description="RRM" evidence="2">
    <location>
        <begin position="61"/>
        <end position="150"/>
    </location>
</feature>
<dbReference type="OrthoDB" id="10403214at2759"/>
<evidence type="ECO:0000313" key="3">
    <source>
        <dbReference type="EMBL" id="OAX39920.1"/>
    </source>
</evidence>
<dbReference type="SUPFAM" id="SSF54928">
    <property type="entry name" value="RNA-binding domain, RBD"/>
    <property type="match status" value="1"/>
</dbReference>
<keyword evidence="4" id="KW-1185">Reference proteome</keyword>
<dbReference type="InterPro" id="IPR000504">
    <property type="entry name" value="RRM_dom"/>
</dbReference>
<sequence length="325" mass="36111">MTQQAIRAVSTLFRAALSPISESLEARGLSVTLTAVKPITIAEQESGSIAGEDEPALSTGTTLFVKNRAFSTTVERLTQDFRNVPGFSFARVQTKPDPKRPTVSGTEPPRLSMGYDFVGFITGEDVKRGMKGMQGFVLDGYALHVKFAGRGTGDEPNDKVDANLKSTSTKECTVRSYEEGYQFESCSGHAHGHPKFHSWSSSPVTTHEAENAYAALRHTHLLGRYLVPEWAEEIEQDRDIEVPRKKAWSMVTLIRVNGVFFPIPRVASLFPHFPLGESLRHFVPAREKFVVIQWTLDAIMYVYQRMGCSKAANAHTQATVEIMEK</sequence>
<reference evidence="3 4" key="1">
    <citation type="submission" date="2016-06" db="EMBL/GenBank/DDBJ databases">
        <title>Comparative genomics of the ectomycorrhizal sister species Rhizopogon vinicolor and Rhizopogon vesiculosus (Basidiomycota: Boletales) reveals a divergence of the mating type B locus.</title>
        <authorList>
            <consortium name="DOE Joint Genome Institute"/>
            <person name="Mujic A.B."/>
            <person name="Kuo A."/>
            <person name="Tritt A."/>
            <person name="Lipzen A."/>
            <person name="Chen C."/>
            <person name="Johnson J."/>
            <person name="Sharma A."/>
            <person name="Barry K."/>
            <person name="Grigoriev I.V."/>
            <person name="Spatafora J.W."/>
        </authorList>
    </citation>
    <scope>NUCLEOTIDE SEQUENCE [LARGE SCALE GENOMIC DNA]</scope>
    <source>
        <strain evidence="3 4">AM-OR11-026</strain>
    </source>
</reference>
<dbReference type="Gene3D" id="3.30.70.330">
    <property type="match status" value="1"/>
</dbReference>
<name>A0A1B7N4Z9_9AGAM</name>
<keyword evidence="1" id="KW-0694">RNA-binding</keyword>